<dbReference type="AlphaFoldDB" id="A0A1Y2LWE2"/>
<feature type="region of interest" description="Disordered" evidence="6">
    <location>
        <begin position="312"/>
        <end position="332"/>
    </location>
</feature>
<dbReference type="PANTHER" id="PTHR33048">
    <property type="entry name" value="PTH11-LIKE INTEGRAL MEMBRANE PROTEIN (AFU_ORTHOLOGUE AFUA_5G11245)"/>
    <property type="match status" value="1"/>
</dbReference>
<feature type="transmembrane region" description="Helical" evidence="7">
    <location>
        <begin position="12"/>
        <end position="32"/>
    </location>
</feature>
<evidence type="ECO:0000256" key="7">
    <source>
        <dbReference type="SAM" id="Phobius"/>
    </source>
</evidence>
<dbReference type="STRING" id="105696.A0A1Y2LWE2"/>
<dbReference type="PANTHER" id="PTHR33048:SF31">
    <property type="entry name" value="INTEGRAL MEMBRANE PROTEIN"/>
    <property type="match status" value="1"/>
</dbReference>
<evidence type="ECO:0000256" key="6">
    <source>
        <dbReference type="SAM" id="MobiDB-lite"/>
    </source>
</evidence>
<feature type="transmembrane region" description="Helical" evidence="7">
    <location>
        <begin position="86"/>
        <end position="109"/>
    </location>
</feature>
<comment type="similarity">
    <text evidence="5">Belongs to the SAT4 family.</text>
</comment>
<feature type="transmembrane region" description="Helical" evidence="7">
    <location>
        <begin position="170"/>
        <end position="194"/>
    </location>
</feature>
<feature type="transmembrane region" description="Helical" evidence="7">
    <location>
        <begin position="206"/>
        <end position="225"/>
    </location>
</feature>
<dbReference type="OMA" id="IIFQCAP"/>
<evidence type="ECO:0000313" key="10">
    <source>
        <dbReference type="Proteomes" id="UP000193240"/>
    </source>
</evidence>
<evidence type="ECO:0000259" key="8">
    <source>
        <dbReference type="Pfam" id="PF20684"/>
    </source>
</evidence>
<feature type="domain" description="Rhodopsin" evidence="8">
    <location>
        <begin position="28"/>
        <end position="269"/>
    </location>
</feature>
<keyword evidence="4 7" id="KW-0472">Membrane</keyword>
<evidence type="ECO:0000256" key="3">
    <source>
        <dbReference type="ARBA" id="ARBA00022989"/>
    </source>
</evidence>
<dbReference type="GO" id="GO:0016020">
    <property type="term" value="C:membrane"/>
    <property type="evidence" value="ECO:0007669"/>
    <property type="project" value="UniProtKB-SubCell"/>
</dbReference>
<keyword evidence="10" id="KW-1185">Reference proteome</keyword>
<evidence type="ECO:0000256" key="4">
    <source>
        <dbReference type="ARBA" id="ARBA00023136"/>
    </source>
</evidence>
<feature type="transmembrane region" description="Helical" evidence="7">
    <location>
        <begin position="245"/>
        <end position="263"/>
    </location>
</feature>
<dbReference type="EMBL" id="KZ107846">
    <property type="protein sequence ID" value="OSS48171.1"/>
    <property type="molecule type" value="Genomic_DNA"/>
</dbReference>
<evidence type="ECO:0000256" key="5">
    <source>
        <dbReference type="ARBA" id="ARBA00038359"/>
    </source>
</evidence>
<comment type="subcellular location">
    <subcellularLocation>
        <location evidence="1">Membrane</location>
        <topology evidence="1">Multi-pass membrane protein</topology>
    </subcellularLocation>
</comment>
<dbReference type="Proteomes" id="UP000193240">
    <property type="component" value="Unassembled WGS sequence"/>
</dbReference>
<evidence type="ECO:0000256" key="1">
    <source>
        <dbReference type="ARBA" id="ARBA00004141"/>
    </source>
</evidence>
<dbReference type="InterPro" id="IPR052337">
    <property type="entry name" value="SAT4-like"/>
</dbReference>
<organism evidence="9 10">
    <name type="scientific">Epicoccum nigrum</name>
    <name type="common">Soil fungus</name>
    <name type="synonym">Epicoccum purpurascens</name>
    <dbReference type="NCBI Taxonomy" id="105696"/>
    <lineage>
        <taxon>Eukaryota</taxon>
        <taxon>Fungi</taxon>
        <taxon>Dikarya</taxon>
        <taxon>Ascomycota</taxon>
        <taxon>Pezizomycotina</taxon>
        <taxon>Dothideomycetes</taxon>
        <taxon>Pleosporomycetidae</taxon>
        <taxon>Pleosporales</taxon>
        <taxon>Pleosporineae</taxon>
        <taxon>Didymellaceae</taxon>
        <taxon>Epicoccum</taxon>
    </lineage>
</organism>
<reference evidence="9 10" key="1">
    <citation type="journal article" date="2017" name="Genome Announc.">
        <title>Genome sequence of the saprophytic ascomycete Epicoccum nigrum ICMP 19927 strain isolated from New Zealand.</title>
        <authorList>
            <person name="Fokin M."/>
            <person name="Fleetwood D."/>
            <person name="Weir B.S."/>
            <person name="Villas-Boas S.G."/>
        </authorList>
    </citation>
    <scope>NUCLEOTIDE SEQUENCE [LARGE SCALE GENOMIC DNA]</scope>
    <source>
        <strain evidence="9 10">ICMP 19927</strain>
    </source>
</reference>
<feature type="transmembrane region" description="Helical" evidence="7">
    <location>
        <begin position="44"/>
        <end position="66"/>
    </location>
</feature>
<dbReference type="InParanoid" id="A0A1Y2LWE2"/>
<name>A0A1Y2LWE2_EPING</name>
<evidence type="ECO:0000313" key="9">
    <source>
        <dbReference type="EMBL" id="OSS48171.1"/>
    </source>
</evidence>
<feature type="compositionally biased region" description="Basic and acidic residues" evidence="6">
    <location>
        <begin position="315"/>
        <end position="324"/>
    </location>
</feature>
<dbReference type="Pfam" id="PF20684">
    <property type="entry name" value="Fung_rhodopsin"/>
    <property type="match status" value="1"/>
</dbReference>
<proteinExistence type="inferred from homology"/>
<sequence length="350" mass="38086">MVYYGDNAPRLAGTVIALAIIAYITFGLRVYTRIRNGAFGIDDWAMTAATVPFTALTAACIGGAFNGIGIHQARLDDQQTVIGLQYFFFFEVFYCAAIIPIKLSISFMLTRIAAGNKKYTYSLYVVSGMFIIMNLIAMLYIIFQCAPVSYAWDTSTPGGKCNPAQTLADIYYATTAVNIATDWFCALLPIPLLWNVQLNRNAKISVGVILGLGALASLSACIRLVYTVNLTNSNEYLHGISDVVLWGYAENGVGVIVGCVATLRPLFRRLLNLGGDTTPHNTPGASYGRRPSRLRVRTGDEEWVALGGSQVSTAAHDRPMRDSGSEESILGEGIKVTREVQTDFEVASKR</sequence>
<evidence type="ECO:0000256" key="2">
    <source>
        <dbReference type="ARBA" id="ARBA00022692"/>
    </source>
</evidence>
<keyword evidence="2 7" id="KW-0812">Transmembrane</keyword>
<accession>A0A1Y2LWE2</accession>
<protein>
    <recommendedName>
        <fullName evidence="8">Rhodopsin domain-containing protein</fullName>
    </recommendedName>
</protein>
<gene>
    <name evidence="9" type="ORF">B5807_07723</name>
</gene>
<feature type="transmembrane region" description="Helical" evidence="7">
    <location>
        <begin position="121"/>
        <end position="143"/>
    </location>
</feature>
<dbReference type="InterPro" id="IPR049326">
    <property type="entry name" value="Rhodopsin_dom_fungi"/>
</dbReference>
<keyword evidence="3 7" id="KW-1133">Transmembrane helix</keyword>